<evidence type="ECO:0000256" key="2">
    <source>
        <dbReference type="ARBA" id="ARBA00006375"/>
    </source>
</evidence>
<keyword evidence="5" id="KW-0677">Repeat</keyword>
<evidence type="ECO:0000256" key="7">
    <source>
        <dbReference type="ARBA" id="ARBA00023128"/>
    </source>
</evidence>
<dbReference type="SUPFAM" id="SSF103506">
    <property type="entry name" value="Mitochondrial carrier"/>
    <property type="match status" value="1"/>
</dbReference>
<dbReference type="Gene3D" id="1.50.40.10">
    <property type="entry name" value="Mitochondrial carrier domain"/>
    <property type="match status" value="1"/>
</dbReference>
<evidence type="ECO:0000256" key="5">
    <source>
        <dbReference type="ARBA" id="ARBA00022737"/>
    </source>
</evidence>
<dbReference type="InterPro" id="IPR018108">
    <property type="entry name" value="MCP_transmembrane"/>
</dbReference>
<evidence type="ECO:0000313" key="11">
    <source>
        <dbReference type="EMBL" id="ORY42544.1"/>
    </source>
</evidence>
<reference evidence="11 12" key="1">
    <citation type="submission" date="2016-07" db="EMBL/GenBank/DDBJ databases">
        <title>Pervasive Adenine N6-methylation of Active Genes in Fungi.</title>
        <authorList>
            <consortium name="DOE Joint Genome Institute"/>
            <person name="Mondo S.J."/>
            <person name="Dannebaum R.O."/>
            <person name="Kuo R.C."/>
            <person name="Labutti K."/>
            <person name="Haridas S."/>
            <person name="Kuo A."/>
            <person name="Salamov A."/>
            <person name="Ahrendt S.R."/>
            <person name="Lipzen A."/>
            <person name="Sullivan W."/>
            <person name="Andreopoulos W.B."/>
            <person name="Clum A."/>
            <person name="Lindquist E."/>
            <person name="Daum C."/>
            <person name="Ramamoorthy G.K."/>
            <person name="Gryganskyi A."/>
            <person name="Culley D."/>
            <person name="Magnuson J.K."/>
            <person name="James T.Y."/>
            <person name="O'Malley M.A."/>
            <person name="Stajich J.E."/>
            <person name="Spatafora J.W."/>
            <person name="Visel A."/>
            <person name="Grigoriev I.V."/>
        </authorList>
    </citation>
    <scope>NUCLEOTIDE SEQUENCE [LARGE SCALE GENOMIC DNA]</scope>
    <source>
        <strain evidence="11 12">JEL800</strain>
    </source>
</reference>
<keyword evidence="3 10" id="KW-0813">Transport</keyword>
<keyword evidence="12" id="KW-1185">Reference proteome</keyword>
<dbReference type="PANTHER" id="PTHR45624:SF31">
    <property type="entry name" value="MITOCHONDRIAL ORNITHINE TRANSPORTER 1"/>
    <property type="match status" value="1"/>
</dbReference>
<keyword evidence="7" id="KW-0496">Mitochondrion</keyword>
<dbReference type="STRING" id="329046.A0A1Y2C6N2"/>
<evidence type="ECO:0000313" key="12">
    <source>
        <dbReference type="Proteomes" id="UP000193642"/>
    </source>
</evidence>
<comment type="caution">
    <text evidence="11">The sequence shown here is derived from an EMBL/GenBank/DDBJ whole genome shotgun (WGS) entry which is preliminary data.</text>
</comment>
<keyword evidence="8 9" id="KW-0472">Membrane</keyword>
<dbReference type="PROSITE" id="PS50920">
    <property type="entry name" value="SOLCAR"/>
    <property type="match status" value="3"/>
</dbReference>
<comment type="subcellular location">
    <subcellularLocation>
        <location evidence="1">Mitochondrion membrane</location>
        <topology evidence="1">Multi-pass membrane protein</topology>
    </subcellularLocation>
</comment>
<name>A0A1Y2C6N2_9FUNG</name>
<comment type="similarity">
    <text evidence="2 10">Belongs to the mitochondrial carrier (TC 2.A.29) family.</text>
</comment>
<dbReference type="AlphaFoldDB" id="A0A1Y2C6N2"/>
<feature type="repeat" description="Solcar" evidence="9">
    <location>
        <begin position="111"/>
        <end position="206"/>
    </location>
</feature>
<organism evidence="11 12">
    <name type="scientific">Rhizoclosmatium globosum</name>
    <dbReference type="NCBI Taxonomy" id="329046"/>
    <lineage>
        <taxon>Eukaryota</taxon>
        <taxon>Fungi</taxon>
        <taxon>Fungi incertae sedis</taxon>
        <taxon>Chytridiomycota</taxon>
        <taxon>Chytridiomycota incertae sedis</taxon>
        <taxon>Chytridiomycetes</taxon>
        <taxon>Chytridiales</taxon>
        <taxon>Chytriomycetaceae</taxon>
        <taxon>Rhizoclosmatium</taxon>
    </lineage>
</organism>
<evidence type="ECO:0000256" key="1">
    <source>
        <dbReference type="ARBA" id="ARBA00004225"/>
    </source>
</evidence>
<dbReference type="OrthoDB" id="2139348at2759"/>
<feature type="repeat" description="Solcar" evidence="9">
    <location>
        <begin position="7"/>
        <end position="98"/>
    </location>
</feature>
<evidence type="ECO:0000256" key="3">
    <source>
        <dbReference type="ARBA" id="ARBA00022448"/>
    </source>
</evidence>
<dbReference type="InterPro" id="IPR023395">
    <property type="entry name" value="MCP_dom_sf"/>
</dbReference>
<accession>A0A1Y2C6N2</accession>
<dbReference type="Pfam" id="PF00153">
    <property type="entry name" value="Mito_carr"/>
    <property type="match status" value="3"/>
</dbReference>
<keyword evidence="4 9" id="KW-0812">Transmembrane</keyword>
<keyword evidence="6" id="KW-1133">Transmembrane helix</keyword>
<proteinExistence type="inferred from homology"/>
<evidence type="ECO:0000256" key="6">
    <source>
        <dbReference type="ARBA" id="ARBA00022989"/>
    </source>
</evidence>
<dbReference type="EMBL" id="MCGO01000028">
    <property type="protein sequence ID" value="ORY42544.1"/>
    <property type="molecule type" value="Genomic_DNA"/>
</dbReference>
<feature type="non-terminal residue" evidence="11">
    <location>
        <position position="1"/>
    </location>
</feature>
<protein>
    <submittedName>
        <fullName evidence="11">Putative mitochondrial ornithine carrier protein AmcA/Ort1</fullName>
    </submittedName>
</protein>
<dbReference type="Proteomes" id="UP000193642">
    <property type="component" value="Unassembled WGS sequence"/>
</dbReference>
<evidence type="ECO:0000256" key="4">
    <source>
        <dbReference type="ARBA" id="ARBA00022692"/>
    </source>
</evidence>
<evidence type="ECO:0000256" key="8">
    <source>
        <dbReference type="ARBA" id="ARBA00023136"/>
    </source>
</evidence>
<dbReference type="PANTHER" id="PTHR45624">
    <property type="entry name" value="MITOCHONDRIAL BASIC AMINO ACIDS TRANSPORTER-RELATED"/>
    <property type="match status" value="1"/>
</dbReference>
<dbReference type="GO" id="GO:0000064">
    <property type="term" value="F:L-ornithine transmembrane transporter activity"/>
    <property type="evidence" value="ECO:0007669"/>
    <property type="project" value="EnsemblFungi"/>
</dbReference>
<sequence>MTSQDANSAIGDLVYGSIAGVVGKFVEYPFDTIKVRLQTQPLVLDHSAPTFKGPLDVFVRTLRAEGFLGLYKGISAPLVGAMIENSGLFLCYNQIQTLVRTLSSSPPETPLSLTQLSTCGFFSGAIVSMVLTPIELIKCKLQVQGLNKHTASASIRPTYNGPFHIVRETLRAEGVRGFYRGHLGTFLRESGGGAAWFGTYEYVCMLLIERNKAKGVKTKDDLSPWQLMGAGALAGMMFNFSFFPADVIKSRQQTMEVGSTTKKGFSEIAREIYATQGIKGFYRGCGITVARSAPTSGVIFMTYELLRRNFPI</sequence>
<evidence type="ECO:0000256" key="10">
    <source>
        <dbReference type="RuleBase" id="RU000488"/>
    </source>
</evidence>
<dbReference type="GO" id="GO:0006526">
    <property type="term" value="P:L-arginine biosynthetic process"/>
    <property type="evidence" value="ECO:0007669"/>
    <property type="project" value="EnsemblFungi"/>
</dbReference>
<dbReference type="GO" id="GO:0031966">
    <property type="term" value="C:mitochondrial membrane"/>
    <property type="evidence" value="ECO:0007669"/>
    <property type="project" value="UniProtKB-SubCell"/>
</dbReference>
<feature type="repeat" description="Solcar" evidence="9">
    <location>
        <begin position="222"/>
        <end position="309"/>
    </location>
</feature>
<gene>
    <name evidence="11" type="ORF">BCR33DRAFT_718239</name>
</gene>
<evidence type="ECO:0000256" key="9">
    <source>
        <dbReference type="PROSITE-ProRule" id="PRU00282"/>
    </source>
</evidence>
<dbReference type="GO" id="GO:1990575">
    <property type="term" value="P:mitochondrial L-ornithine transmembrane transport"/>
    <property type="evidence" value="ECO:0007669"/>
    <property type="project" value="EnsemblFungi"/>
</dbReference>
<dbReference type="InterPro" id="IPR050567">
    <property type="entry name" value="Mitochondrial_Carrier"/>
</dbReference>